<name>A0A229TF76_9PSEU</name>
<evidence type="ECO:0000313" key="2">
    <source>
        <dbReference type="Proteomes" id="UP000215199"/>
    </source>
</evidence>
<comment type="caution">
    <text evidence="1">The sequence shown here is derived from an EMBL/GenBank/DDBJ whole genome shotgun (WGS) entry which is preliminary data.</text>
</comment>
<accession>A0A229TF76</accession>
<dbReference type="OrthoDB" id="3625791at2"/>
<dbReference type="AlphaFoldDB" id="A0A229TF76"/>
<dbReference type="RefSeq" id="WP_093946985.1">
    <property type="nucleotide sequence ID" value="NZ_NMUL01000007.1"/>
</dbReference>
<protein>
    <submittedName>
        <fullName evidence="1">Uncharacterized protein</fullName>
    </submittedName>
</protein>
<reference evidence="2" key="1">
    <citation type="submission" date="2017-07" db="EMBL/GenBank/DDBJ databases">
        <title>Comparative genome mining reveals phylogenetic distribution patterns of secondary metabolites in Amycolatopsis.</title>
        <authorList>
            <person name="Adamek M."/>
            <person name="Alanjary M."/>
            <person name="Sales-Ortells H."/>
            <person name="Goodfellow M."/>
            <person name="Bull A.T."/>
            <person name="Kalinowski J."/>
            <person name="Ziemert N."/>
        </authorList>
    </citation>
    <scope>NUCLEOTIDE SEQUENCE [LARGE SCALE GENOMIC DNA]</scope>
    <source>
        <strain evidence="2">H5</strain>
    </source>
</reference>
<dbReference type="Proteomes" id="UP000215199">
    <property type="component" value="Unassembled WGS sequence"/>
</dbReference>
<gene>
    <name evidence="1" type="ORF">CF165_09125</name>
</gene>
<keyword evidence="2" id="KW-1185">Reference proteome</keyword>
<sequence>MTSLNPDLPCPHEGFDVLVAVTRLTVHDDGPVTGFSASITAACAQCGEKFRWIGVPAGLLPDRPCCSVDETELRAPLRPASSDPDFGLGVPGFAIGVAR</sequence>
<proteinExistence type="predicted"/>
<dbReference type="EMBL" id="NMUL01000007">
    <property type="protein sequence ID" value="OXM69660.1"/>
    <property type="molecule type" value="Genomic_DNA"/>
</dbReference>
<organism evidence="1 2">
    <name type="scientific">Amycolatopsis vastitatis</name>
    <dbReference type="NCBI Taxonomy" id="1905142"/>
    <lineage>
        <taxon>Bacteria</taxon>
        <taxon>Bacillati</taxon>
        <taxon>Actinomycetota</taxon>
        <taxon>Actinomycetes</taxon>
        <taxon>Pseudonocardiales</taxon>
        <taxon>Pseudonocardiaceae</taxon>
        <taxon>Amycolatopsis</taxon>
    </lineage>
</organism>
<evidence type="ECO:0000313" key="1">
    <source>
        <dbReference type="EMBL" id="OXM69660.1"/>
    </source>
</evidence>